<dbReference type="GO" id="GO:0016758">
    <property type="term" value="F:hexosyltransferase activity"/>
    <property type="evidence" value="ECO:0007669"/>
    <property type="project" value="InterPro"/>
</dbReference>
<evidence type="ECO:0000256" key="4">
    <source>
        <dbReference type="ARBA" id="ARBA00022692"/>
    </source>
</evidence>
<keyword evidence="6 8" id="KW-0472">Membrane</keyword>
<keyword evidence="4 8" id="KW-0812">Transmembrane</keyword>
<name>A0A934KJ25_9BACT</name>
<feature type="transmembrane region" description="Helical" evidence="8">
    <location>
        <begin position="291"/>
        <end position="312"/>
    </location>
</feature>
<comment type="caution">
    <text evidence="9">The sequence shown here is derived from an EMBL/GenBank/DDBJ whole genome shotgun (WGS) entry which is preliminary data.</text>
</comment>
<reference evidence="9 10" key="1">
    <citation type="submission" date="2020-10" db="EMBL/GenBank/DDBJ databases">
        <title>Ca. Dormibacterota MAGs.</title>
        <authorList>
            <person name="Montgomery K."/>
        </authorList>
    </citation>
    <scope>NUCLEOTIDE SEQUENCE [LARGE SCALE GENOMIC DNA]</scope>
    <source>
        <strain evidence="9">Mitchell_Peninsula_5</strain>
    </source>
</reference>
<evidence type="ECO:0000256" key="1">
    <source>
        <dbReference type="ARBA" id="ARBA00004651"/>
    </source>
</evidence>
<evidence type="ECO:0000256" key="8">
    <source>
        <dbReference type="SAM" id="Phobius"/>
    </source>
</evidence>
<dbReference type="EMBL" id="JAEKNN010000051">
    <property type="protein sequence ID" value="MBJ7609721.1"/>
    <property type="molecule type" value="Genomic_DNA"/>
</dbReference>
<feature type="transmembrane region" description="Helical" evidence="8">
    <location>
        <begin position="122"/>
        <end position="145"/>
    </location>
</feature>
<feature type="transmembrane region" description="Helical" evidence="8">
    <location>
        <begin position="25"/>
        <end position="45"/>
    </location>
</feature>
<dbReference type="Proteomes" id="UP000614410">
    <property type="component" value="Unassembled WGS sequence"/>
</dbReference>
<organism evidence="9 10">
    <name type="scientific">Candidatus Amunia macphersoniae</name>
    <dbReference type="NCBI Taxonomy" id="3127014"/>
    <lineage>
        <taxon>Bacteria</taxon>
        <taxon>Bacillati</taxon>
        <taxon>Candidatus Dormiibacterota</taxon>
        <taxon>Candidatus Dormibacteria</taxon>
        <taxon>Candidatus Aeolococcales</taxon>
        <taxon>Candidatus Aeolococcaceae</taxon>
        <taxon>Candidatus Amunia</taxon>
    </lineage>
</organism>
<dbReference type="Pfam" id="PF09594">
    <property type="entry name" value="GT87"/>
    <property type="match status" value="1"/>
</dbReference>
<dbReference type="InterPro" id="IPR018584">
    <property type="entry name" value="GT87"/>
</dbReference>
<feature type="transmembrane region" description="Helical" evidence="8">
    <location>
        <begin position="230"/>
        <end position="255"/>
    </location>
</feature>
<protein>
    <submittedName>
        <fullName evidence="9">DUF2029 domain-containing protein</fullName>
    </submittedName>
</protein>
<evidence type="ECO:0000256" key="2">
    <source>
        <dbReference type="ARBA" id="ARBA00022475"/>
    </source>
</evidence>
<feature type="transmembrane region" description="Helical" evidence="8">
    <location>
        <begin position="200"/>
        <end position="224"/>
    </location>
</feature>
<comment type="subcellular location">
    <subcellularLocation>
        <location evidence="1">Cell membrane</location>
        <topology evidence="1">Multi-pass membrane protein</topology>
    </subcellularLocation>
</comment>
<feature type="transmembrane region" description="Helical" evidence="8">
    <location>
        <begin position="370"/>
        <end position="387"/>
    </location>
</feature>
<sequence length="439" mass="45208">MAIAAVPRCPRIPEGSACSLPRQRVLLVAMVCSAVLAVYLVRLFGIGHVEVVRSDYLSTQAAGVAIAGGQGHELYVDQTMGPIYNRLAAGDHTDDQLVFNHAPLTAAMNAPISGLDPVSAHVLWSVLQLLLVVGGCAVVAMVAPWPKRTPRALPTAACLVALVGAGTLPMLTEGQDLGTITLGLGLAYAAWRYDRLGAGAAVLVAGAAIAKPHLAVGLVAFMVGWRDRRIIIGTLVGATVVLAVSLAVVGWSGFVGFLGTAVRSNSVLPQSYLVGFTGLVTSWFGDGVVAKVLAGGCSLAVLALAGALGDLVRRDRSRLGPALIGATLLSLLASPHTFVHDLTLLAPMLVVALAEAARRTAGSSVWPNRGTVRVLTVWMLIVVTAGLDSTVTLPAALGRLTTFSLVATALLAASAARTRDGFGADTVTTANEPRASYVL</sequence>
<evidence type="ECO:0000256" key="7">
    <source>
        <dbReference type="ARBA" id="ARBA00024033"/>
    </source>
</evidence>
<evidence type="ECO:0000313" key="10">
    <source>
        <dbReference type="Proteomes" id="UP000614410"/>
    </source>
</evidence>
<keyword evidence="2" id="KW-1003">Cell membrane</keyword>
<proteinExistence type="inferred from homology"/>
<evidence type="ECO:0000256" key="5">
    <source>
        <dbReference type="ARBA" id="ARBA00022989"/>
    </source>
</evidence>
<keyword evidence="3" id="KW-0808">Transferase</keyword>
<accession>A0A934KJ25</accession>
<keyword evidence="5 8" id="KW-1133">Transmembrane helix</keyword>
<evidence type="ECO:0000256" key="3">
    <source>
        <dbReference type="ARBA" id="ARBA00022679"/>
    </source>
</evidence>
<evidence type="ECO:0000313" key="9">
    <source>
        <dbReference type="EMBL" id="MBJ7609721.1"/>
    </source>
</evidence>
<comment type="similarity">
    <text evidence="7">Belongs to the glycosyltransferase 87 family.</text>
</comment>
<gene>
    <name evidence="9" type="ORF">JF887_09900</name>
</gene>
<feature type="transmembrane region" description="Helical" evidence="8">
    <location>
        <begin position="152"/>
        <end position="171"/>
    </location>
</feature>
<evidence type="ECO:0000256" key="6">
    <source>
        <dbReference type="ARBA" id="ARBA00023136"/>
    </source>
</evidence>
<dbReference type="AlphaFoldDB" id="A0A934KJ25"/>
<dbReference type="GO" id="GO:0005886">
    <property type="term" value="C:plasma membrane"/>
    <property type="evidence" value="ECO:0007669"/>
    <property type="project" value="UniProtKB-SubCell"/>
</dbReference>